<evidence type="ECO:0000313" key="11">
    <source>
        <dbReference type="EMBL" id="OEG69090.1"/>
    </source>
</evidence>
<evidence type="ECO:0000313" key="12">
    <source>
        <dbReference type="Proteomes" id="UP000095237"/>
    </source>
</evidence>
<protein>
    <recommendedName>
        <fullName evidence="7 8">Homoserine kinase</fullName>
        <shortName evidence="7">HK</shortName>
        <shortName evidence="7">HSK</shortName>
        <ecNumber evidence="7 8">2.7.1.39</ecNumber>
    </recommendedName>
</protein>
<dbReference type="GO" id="GO:0004413">
    <property type="term" value="F:homoserine kinase activity"/>
    <property type="evidence" value="ECO:0007669"/>
    <property type="project" value="UniProtKB-UniRule"/>
</dbReference>
<feature type="domain" description="GHMP kinase C-terminal" evidence="10">
    <location>
        <begin position="210"/>
        <end position="285"/>
    </location>
</feature>
<dbReference type="SUPFAM" id="SSF55060">
    <property type="entry name" value="GHMP Kinase, C-terminal domain"/>
    <property type="match status" value="1"/>
</dbReference>
<dbReference type="NCBIfam" id="NF002288">
    <property type="entry name" value="PRK01212.1-4"/>
    <property type="match status" value="1"/>
</dbReference>
<feature type="binding site" evidence="7">
    <location>
        <begin position="92"/>
        <end position="102"/>
    </location>
    <ligand>
        <name>ATP</name>
        <dbReference type="ChEBI" id="CHEBI:30616"/>
    </ligand>
</feature>
<name>A0A1E5IF74_ENDTX</name>
<dbReference type="Gene3D" id="3.30.230.10">
    <property type="match status" value="1"/>
</dbReference>
<dbReference type="PRINTS" id="PR00958">
    <property type="entry name" value="HOMSERKINASE"/>
</dbReference>
<evidence type="ECO:0000256" key="3">
    <source>
        <dbReference type="ARBA" id="ARBA00022697"/>
    </source>
</evidence>
<dbReference type="Pfam" id="PF08544">
    <property type="entry name" value="GHMP_kinases_C"/>
    <property type="match status" value="1"/>
</dbReference>
<dbReference type="PIRSF" id="PIRSF000676">
    <property type="entry name" value="Homoser_kin"/>
    <property type="match status" value="1"/>
</dbReference>
<evidence type="ECO:0000256" key="5">
    <source>
        <dbReference type="ARBA" id="ARBA00022777"/>
    </source>
</evidence>
<dbReference type="Proteomes" id="UP000095237">
    <property type="component" value="Unassembled WGS sequence"/>
</dbReference>
<dbReference type="HAMAP" id="MF_00384">
    <property type="entry name" value="Homoser_kinase"/>
    <property type="match status" value="1"/>
</dbReference>
<evidence type="ECO:0000256" key="4">
    <source>
        <dbReference type="ARBA" id="ARBA00022741"/>
    </source>
</evidence>
<evidence type="ECO:0000256" key="1">
    <source>
        <dbReference type="ARBA" id="ARBA00022605"/>
    </source>
</evidence>
<evidence type="ECO:0000256" key="8">
    <source>
        <dbReference type="NCBIfam" id="TIGR00191"/>
    </source>
</evidence>
<keyword evidence="7" id="KW-0963">Cytoplasm</keyword>
<evidence type="ECO:0000256" key="7">
    <source>
        <dbReference type="HAMAP-Rule" id="MF_00384"/>
    </source>
</evidence>
<dbReference type="PANTHER" id="PTHR20861">
    <property type="entry name" value="HOMOSERINE/4-DIPHOSPHOCYTIDYL-2-C-METHYL-D-ERYTHRITOL KINASE"/>
    <property type="match status" value="1"/>
</dbReference>
<evidence type="ECO:0000259" key="10">
    <source>
        <dbReference type="Pfam" id="PF08544"/>
    </source>
</evidence>
<gene>
    <name evidence="7" type="primary">thrB</name>
    <name evidence="11" type="ORF">ATZ36_11590</name>
</gene>
<proteinExistence type="inferred from homology"/>
<comment type="similarity">
    <text evidence="7">Belongs to the GHMP kinase family. Homoserine kinase subfamily.</text>
</comment>
<dbReference type="InterPro" id="IPR006204">
    <property type="entry name" value="GHMP_kinase_N_dom"/>
</dbReference>
<evidence type="ECO:0000259" key="9">
    <source>
        <dbReference type="Pfam" id="PF00288"/>
    </source>
</evidence>
<comment type="subcellular location">
    <subcellularLocation>
        <location evidence="7">Cytoplasm</location>
    </subcellularLocation>
</comment>
<dbReference type="EMBL" id="LNVX01000857">
    <property type="protein sequence ID" value="OEG69090.1"/>
    <property type="molecule type" value="Genomic_DNA"/>
</dbReference>
<dbReference type="InterPro" id="IPR020568">
    <property type="entry name" value="Ribosomal_Su5_D2-typ_SF"/>
</dbReference>
<comment type="caution">
    <text evidence="11">The sequence shown here is derived from an EMBL/GenBank/DDBJ whole genome shotgun (WGS) entry which is preliminary data.</text>
</comment>
<dbReference type="InterPro" id="IPR013750">
    <property type="entry name" value="GHMP_kinase_C_dom"/>
</dbReference>
<comment type="pathway">
    <text evidence="7">Amino-acid biosynthesis; L-threonine biosynthesis; L-threonine from L-aspartate: step 4/5.</text>
</comment>
<keyword evidence="12" id="KW-1185">Reference proteome</keyword>
<dbReference type="InterPro" id="IPR014721">
    <property type="entry name" value="Ribsml_uS5_D2-typ_fold_subgr"/>
</dbReference>
<feature type="domain" description="GHMP kinase N-terminal" evidence="9">
    <location>
        <begin position="69"/>
        <end position="147"/>
    </location>
</feature>
<dbReference type="InterPro" id="IPR000870">
    <property type="entry name" value="Homoserine_kinase"/>
</dbReference>
<keyword evidence="4 7" id="KW-0547">Nucleotide-binding</keyword>
<dbReference type="InterPro" id="IPR036554">
    <property type="entry name" value="GHMP_kinase_C_sf"/>
</dbReference>
<dbReference type="GO" id="GO:0009088">
    <property type="term" value="P:threonine biosynthetic process"/>
    <property type="evidence" value="ECO:0007669"/>
    <property type="project" value="UniProtKB-UniRule"/>
</dbReference>
<dbReference type="NCBIfam" id="TIGR00191">
    <property type="entry name" value="thrB"/>
    <property type="match status" value="1"/>
</dbReference>
<dbReference type="Gene3D" id="3.30.70.890">
    <property type="entry name" value="GHMP kinase, C-terminal domain"/>
    <property type="match status" value="1"/>
</dbReference>
<dbReference type="AlphaFoldDB" id="A0A1E5IF74"/>
<dbReference type="PANTHER" id="PTHR20861:SF1">
    <property type="entry name" value="HOMOSERINE KINASE"/>
    <property type="match status" value="1"/>
</dbReference>
<comment type="function">
    <text evidence="7">Catalyzes the ATP-dependent phosphorylation of L-homoserine to L-homoserine phosphate.</text>
</comment>
<keyword evidence="3 7" id="KW-0791">Threonine biosynthesis</keyword>
<keyword evidence="2 7" id="KW-0808">Transferase</keyword>
<dbReference type="GO" id="GO:0005524">
    <property type="term" value="F:ATP binding"/>
    <property type="evidence" value="ECO:0007669"/>
    <property type="project" value="UniProtKB-UniRule"/>
</dbReference>
<keyword evidence="6 7" id="KW-0067">ATP-binding</keyword>
<dbReference type="Pfam" id="PF00288">
    <property type="entry name" value="GHMP_kinases_N"/>
    <property type="match status" value="1"/>
</dbReference>
<accession>A0A1E5IF74</accession>
<organism evidence="11 12">
    <name type="scientific">Endomicrobium trichonymphae</name>
    <dbReference type="NCBI Taxonomy" id="1408204"/>
    <lineage>
        <taxon>Bacteria</taxon>
        <taxon>Pseudomonadati</taxon>
        <taxon>Elusimicrobiota</taxon>
        <taxon>Endomicrobiia</taxon>
        <taxon>Endomicrobiales</taxon>
        <taxon>Endomicrobiaceae</taxon>
        <taxon>Candidatus Endomicrobiellum</taxon>
    </lineage>
</organism>
<reference evidence="11 12" key="1">
    <citation type="submission" date="2015-11" db="EMBL/GenBank/DDBJ databases">
        <title>Evidence for parallel genomic evolution in an endosymbiosis of termite gut flagellates.</title>
        <authorList>
            <person name="Zheng H."/>
        </authorList>
    </citation>
    <scope>NUCLEOTIDE SEQUENCE [LARGE SCALE GENOMIC DNA]</scope>
    <source>
        <strain evidence="11 12">CET450</strain>
    </source>
</reference>
<sequence>MKIKIRVPSTTANLGPGFDVFGAALSLYNEFEVEYVPNARKTSFILTGEGKKLLPRGVENLVWQSMLKTFKVLGEDKYNLENLNIRINLGIPLNGGLGSSASAIVGGIALANVLCGKELDRSKSQIADLAIKIEGHPDNVVPAVFGGLCTCSDGDGDHATVLHLPIPKLKAVLCVPSFELRTKHSRQILPKSVALKDVVFNISRVAMLTVAFCRGDYSLLKQGMQDKVHQLYRGKVIPAMNEVFEAGISAGAYGAFLSGSGPALAAFCNGKDALNVQKAMVERWKKESILVKSHVLDFDTKGVLEI</sequence>
<keyword evidence="1 7" id="KW-0028">Amino-acid biosynthesis</keyword>
<dbReference type="UniPathway" id="UPA00050">
    <property type="reaction ID" value="UER00064"/>
</dbReference>
<keyword evidence="5 7" id="KW-0418">Kinase</keyword>
<evidence type="ECO:0000256" key="6">
    <source>
        <dbReference type="ARBA" id="ARBA00022840"/>
    </source>
</evidence>
<evidence type="ECO:0000256" key="2">
    <source>
        <dbReference type="ARBA" id="ARBA00022679"/>
    </source>
</evidence>
<comment type="catalytic activity">
    <reaction evidence="7">
        <text>L-homoserine + ATP = O-phospho-L-homoserine + ADP + H(+)</text>
        <dbReference type="Rhea" id="RHEA:13985"/>
        <dbReference type="ChEBI" id="CHEBI:15378"/>
        <dbReference type="ChEBI" id="CHEBI:30616"/>
        <dbReference type="ChEBI" id="CHEBI:57476"/>
        <dbReference type="ChEBI" id="CHEBI:57590"/>
        <dbReference type="ChEBI" id="CHEBI:456216"/>
        <dbReference type="EC" id="2.7.1.39"/>
    </reaction>
</comment>
<dbReference type="SUPFAM" id="SSF54211">
    <property type="entry name" value="Ribosomal protein S5 domain 2-like"/>
    <property type="match status" value="1"/>
</dbReference>
<dbReference type="EC" id="2.7.1.39" evidence="7 8"/>
<dbReference type="GO" id="GO:0005737">
    <property type="term" value="C:cytoplasm"/>
    <property type="evidence" value="ECO:0007669"/>
    <property type="project" value="UniProtKB-SubCell"/>
</dbReference>